<dbReference type="EnsemblMetazoa" id="ASTEI01746-RA">
    <property type="protein sequence ID" value="ASTEI01746-PA"/>
    <property type="gene ID" value="ASTEI01746"/>
</dbReference>
<dbReference type="Proteomes" id="UP000076408">
    <property type="component" value="Unassembled WGS sequence"/>
</dbReference>
<dbReference type="VEuPathDB" id="VectorBase:ASTE006336"/>
<organism evidence="1 2">
    <name type="scientific">Anopheles stephensi</name>
    <name type="common">Indo-Pakistan malaria mosquito</name>
    <dbReference type="NCBI Taxonomy" id="30069"/>
    <lineage>
        <taxon>Eukaryota</taxon>
        <taxon>Metazoa</taxon>
        <taxon>Ecdysozoa</taxon>
        <taxon>Arthropoda</taxon>
        <taxon>Hexapoda</taxon>
        <taxon>Insecta</taxon>
        <taxon>Pterygota</taxon>
        <taxon>Neoptera</taxon>
        <taxon>Endopterygota</taxon>
        <taxon>Diptera</taxon>
        <taxon>Nematocera</taxon>
        <taxon>Culicoidea</taxon>
        <taxon>Culicidae</taxon>
        <taxon>Anophelinae</taxon>
        <taxon>Anopheles</taxon>
    </lineage>
</organism>
<evidence type="ECO:0000313" key="1">
    <source>
        <dbReference type="EnsemblMetazoa" id="ASTEI01746-PA"/>
    </source>
</evidence>
<evidence type="ECO:0000313" key="2">
    <source>
        <dbReference type="Proteomes" id="UP000076408"/>
    </source>
</evidence>
<reference evidence="2" key="1">
    <citation type="journal article" date="2014" name="Genome Biol.">
        <title>Genome analysis of a major urban malaria vector mosquito, Anopheles stephensi.</title>
        <authorList>
            <person name="Jiang X."/>
            <person name="Peery A."/>
            <person name="Hall A.B."/>
            <person name="Sharma A."/>
            <person name="Chen X.G."/>
            <person name="Waterhouse R.M."/>
            <person name="Komissarov A."/>
            <person name="Riehle M.M."/>
            <person name="Shouche Y."/>
            <person name="Sharakhova M.V."/>
            <person name="Lawson D."/>
            <person name="Pakpour N."/>
            <person name="Arensburger P."/>
            <person name="Davidson V.L."/>
            <person name="Eiglmeier K."/>
            <person name="Emrich S."/>
            <person name="George P."/>
            <person name="Kennedy R.C."/>
            <person name="Mane S.P."/>
            <person name="Maslen G."/>
            <person name="Oringanje C."/>
            <person name="Qi Y."/>
            <person name="Settlage R."/>
            <person name="Tojo M."/>
            <person name="Tubio J.M."/>
            <person name="Unger M.F."/>
            <person name="Wang B."/>
            <person name="Vernick K.D."/>
            <person name="Ribeiro J.M."/>
            <person name="James A.A."/>
            <person name="Michel K."/>
            <person name="Riehle M.A."/>
            <person name="Luckhart S."/>
            <person name="Sharakhov I.V."/>
            <person name="Tu Z."/>
        </authorList>
    </citation>
    <scope>NUCLEOTIDE SEQUENCE [LARGE SCALE GENOMIC DNA]</scope>
    <source>
        <strain evidence="2">Indian</strain>
    </source>
</reference>
<proteinExistence type="predicted"/>
<name>A0A182XZW0_ANOST</name>
<sequence>MLARSSIVGLVELARLFASMDNNALSLSNESGFQSDWKSIYHRDALLWASHEYETDAIMKPLVELVFHLTRQFKLSPAIEFTTIDTLELLLVRVFQSWMKSSQAAPDSLDRQKDIFLRQLPMYVVAVVDIVAKYINLGMKLDLVGLKRAAKVSDSGPNILTVEFEVIKILDSELRSSLLLGAFERFSKEYLLPLNVANNETIETIGIRLLRLVIAERVHIYESLKTSIKDRECFRRFKSNKLILAGAIIVTILYLIPATRHSKAILNKVIEPLAYDCCVQATNLIYLRDAVLRVIGGGR</sequence>
<reference evidence="1" key="2">
    <citation type="submission" date="2020-05" db="UniProtKB">
        <authorList>
            <consortium name="EnsemblMetazoa"/>
        </authorList>
    </citation>
    <scope>IDENTIFICATION</scope>
    <source>
        <strain evidence="1">Indian</strain>
    </source>
</reference>
<accession>A0A182XZW0</accession>
<dbReference type="VEuPathDB" id="VectorBase:ASTEI01746"/>
<protein>
    <submittedName>
        <fullName evidence="1">Uncharacterized protein</fullName>
    </submittedName>
</protein>
<dbReference type="AlphaFoldDB" id="A0A182XZW0"/>
<dbReference type="OMA" id="LWASHEY"/>
<keyword evidence="2" id="KW-1185">Reference proteome</keyword>
<dbReference type="VEuPathDB" id="VectorBase:ASTEI20_040899"/>